<evidence type="ECO:0000313" key="2">
    <source>
        <dbReference type="Proteomes" id="UP000237846"/>
    </source>
</evidence>
<comment type="caution">
    <text evidence="1">The sequence shown here is derived from an EMBL/GenBank/DDBJ whole genome shotgun (WGS) entry which is preliminary data.</text>
</comment>
<dbReference type="Proteomes" id="UP000237846">
    <property type="component" value="Unassembled WGS sequence"/>
</dbReference>
<organism evidence="1 2">
    <name type="scientific">Allonocardiopsis opalescens</name>
    <dbReference type="NCBI Taxonomy" id="1144618"/>
    <lineage>
        <taxon>Bacteria</taxon>
        <taxon>Bacillati</taxon>
        <taxon>Actinomycetota</taxon>
        <taxon>Actinomycetes</taxon>
        <taxon>Streptosporangiales</taxon>
        <taxon>Allonocardiopsis</taxon>
    </lineage>
</organism>
<proteinExistence type="predicted"/>
<dbReference type="EMBL" id="PVZC01000006">
    <property type="protein sequence ID" value="PRX97254.1"/>
    <property type="molecule type" value="Genomic_DNA"/>
</dbReference>
<dbReference type="AlphaFoldDB" id="A0A2T0Q0E4"/>
<accession>A0A2T0Q0E4</accession>
<sequence>MTAELDEARALLDAQDTQGLLRHLRQHAGGFAAADLAALVGGAARLAGFDDLAAAADRLAREPAEPQARYDFGYACVERGASFLAVGVLTELLREYPDASGVLTELVSALEDEERHAEAVAVLAEREARLRDWPDRYLLAYNALMAGDLPRAEAVAARLPAPEDESWHPAHARIGRMLDRAAAARRVSALDGRDLRGWQFALAGTVLGIVSPHGYDDGMNGRHAYLQDDYQECRRGLERLRLVLDAAGRRPRAVGLLPDRSSQALGLAAARLLGLPAERFDPRAPEALVVAYDLNELGESAAELVPALYERAPGQILVEHASCWTSPPPVSADYAVLLHQVNVPPWGPRLRLGEDGGAVRDPADERPAGELAEEVLRAALEPAGPGGTAPGDSDRELAAFTAAVAGRWLTGPRERVRSAGPVRSSRFA</sequence>
<dbReference type="RefSeq" id="WP_211303001.1">
    <property type="nucleotide sequence ID" value="NZ_PVZC01000006.1"/>
</dbReference>
<evidence type="ECO:0008006" key="3">
    <source>
        <dbReference type="Google" id="ProtNLM"/>
    </source>
</evidence>
<reference evidence="1 2" key="1">
    <citation type="submission" date="2018-03" db="EMBL/GenBank/DDBJ databases">
        <title>Genomic Encyclopedia of Archaeal and Bacterial Type Strains, Phase II (KMG-II): from individual species to whole genera.</title>
        <authorList>
            <person name="Goeker M."/>
        </authorList>
    </citation>
    <scope>NUCLEOTIDE SEQUENCE [LARGE SCALE GENOMIC DNA]</scope>
    <source>
        <strain evidence="1 2">DSM 45601</strain>
    </source>
</reference>
<protein>
    <recommendedName>
        <fullName evidence="3">Tetratricopeptide repeat protein</fullName>
    </recommendedName>
</protein>
<name>A0A2T0Q0E4_9ACTN</name>
<keyword evidence="2" id="KW-1185">Reference proteome</keyword>
<gene>
    <name evidence="1" type="ORF">CLV72_106291</name>
</gene>
<evidence type="ECO:0000313" key="1">
    <source>
        <dbReference type="EMBL" id="PRX97254.1"/>
    </source>
</evidence>